<name>A0A7Y7IX19_9PROT</name>
<organism evidence="3 4">
    <name type="scientific">Nguyenibacter vanlangensis</name>
    <dbReference type="NCBI Taxonomy" id="1216886"/>
    <lineage>
        <taxon>Bacteria</taxon>
        <taxon>Pseudomonadati</taxon>
        <taxon>Pseudomonadota</taxon>
        <taxon>Alphaproteobacteria</taxon>
        <taxon>Acetobacterales</taxon>
        <taxon>Acetobacteraceae</taxon>
        <taxon>Nguyenibacter</taxon>
    </lineage>
</organism>
<protein>
    <submittedName>
        <fullName evidence="3">Circularly permuted type 2 ATP-grasp protein</fullName>
    </submittedName>
</protein>
<dbReference type="AlphaFoldDB" id="A0A7Y7IX19"/>
<reference evidence="3 4" key="1">
    <citation type="submission" date="2020-06" db="EMBL/GenBank/DDBJ databases">
        <title>Description of novel acetic acid bacteria.</title>
        <authorList>
            <person name="Sombolestani A."/>
        </authorList>
    </citation>
    <scope>NUCLEOTIDE SEQUENCE [LARGE SCALE GENOMIC DNA]</scope>
    <source>
        <strain evidence="3 4">LMG 31431</strain>
    </source>
</reference>
<dbReference type="Gene3D" id="3.40.50.11290">
    <property type="match status" value="1"/>
</dbReference>
<dbReference type="InterPro" id="IPR016450">
    <property type="entry name" value="UCP005522"/>
</dbReference>
<proteinExistence type="predicted"/>
<gene>
    <name evidence="3" type="ORF">HUK84_11800</name>
</gene>
<evidence type="ECO:0000256" key="1">
    <source>
        <dbReference type="SAM" id="MobiDB-lite"/>
    </source>
</evidence>
<dbReference type="SUPFAM" id="SSF56059">
    <property type="entry name" value="Glutathione synthetase ATP-binding domain-like"/>
    <property type="match status" value="1"/>
</dbReference>
<dbReference type="EMBL" id="JABXXP010000253">
    <property type="protein sequence ID" value="NVN11792.1"/>
    <property type="molecule type" value="Genomic_DNA"/>
</dbReference>
<dbReference type="Gene3D" id="3.30.1490.270">
    <property type="match status" value="1"/>
</dbReference>
<dbReference type="Pfam" id="PF14403">
    <property type="entry name" value="CP_ATPgrasp_2"/>
    <property type="match status" value="1"/>
</dbReference>
<evidence type="ECO:0000259" key="2">
    <source>
        <dbReference type="Pfam" id="PF14403"/>
    </source>
</evidence>
<dbReference type="RefSeq" id="WP_176640467.1">
    <property type="nucleotide sequence ID" value="NZ_JABXXP010000253.1"/>
</dbReference>
<feature type="domain" description="Circularly permuted ATP-grasp type 2" evidence="2">
    <location>
        <begin position="114"/>
        <end position="489"/>
    </location>
</feature>
<dbReference type="Proteomes" id="UP000534870">
    <property type="component" value="Unassembled WGS sequence"/>
</dbReference>
<feature type="region of interest" description="Disordered" evidence="1">
    <location>
        <begin position="30"/>
        <end position="54"/>
    </location>
</feature>
<dbReference type="PIRSF" id="PIRSF005522">
    <property type="entry name" value="UCP005522"/>
    <property type="match status" value="1"/>
</dbReference>
<dbReference type="PANTHER" id="PTHR34595">
    <property type="entry name" value="BLR5612 PROTEIN"/>
    <property type="match status" value="1"/>
</dbReference>
<feature type="compositionally biased region" description="Pro residues" evidence="1">
    <location>
        <begin position="36"/>
        <end position="48"/>
    </location>
</feature>
<dbReference type="PANTHER" id="PTHR34595:SF7">
    <property type="entry name" value="SLL1039 PROTEIN"/>
    <property type="match status" value="1"/>
</dbReference>
<accession>A0A7Y7IX19</accession>
<comment type="caution">
    <text evidence="3">The sequence shown here is derived from an EMBL/GenBank/DDBJ whole genome shotgun (WGS) entry which is preliminary data.</text>
</comment>
<dbReference type="InterPro" id="IPR051680">
    <property type="entry name" value="ATP-dep_Glu-Cys_Ligase-2"/>
</dbReference>
<sequence>MSDLTERNAQPGAGLFVSYDTPEFFCELMNRRDIPPDGPPPDGPPPDGPFGGPSLGGPLGGVAVIRERLAHFGLGELRQRALAAEADLYNLGITFTVYSDRDAIDRILPFDLIPRVLTAAEWDHVDRGVRQRVAAINHFLWDIYHERRILRDGIIPAELVLGNANYRPEMEGLDVPGGVYVHINGTDLVRDGAGRFLVLEDNARTPSGVSYVIENRHMMLRSMPDLASGLDLMPVDEYGPRLRQALAEVAPQGVDAPQVVLLSPGIYNSAYFEHVFLAREMGVPLVEGRDLVVEDGRVFMRTVAGLRPVHSIYRRLNDDFLDPAVFNPDSMLGVPGLIDAYRRGNVTIANAVGTGVADDKAVYAYMPRIIRYYLSEEPILSNVETHICAEADGLAYTLANLERLVVKPVGESGGYGLIIGPHASALEIEEFRAKLIADPSNYISQPVIDLSVCPTLCEAGVEARHVDLRPFAVTGRSTWVLPGGLSRVALRKGSLVVNSSQGGGSKDTWVLAS</sequence>
<evidence type="ECO:0000313" key="3">
    <source>
        <dbReference type="EMBL" id="NVN11792.1"/>
    </source>
</evidence>
<evidence type="ECO:0000313" key="4">
    <source>
        <dbReference type="Proteomes" id="UP000534870"/>
    </source>
</evidence>
<dbReference type="InterPro" id="IPR025841">
    <property type="entry name" value="CP_ATPgrasp_2"/>
</dbReference>